<evidence type="ECO:0000313" key="3">
    <source>
        <dbReference type="Proteomes" id="UP000312032"/>
    </source>
</evidence>
<proteinExistence type="predicted"/>
<feature type="signal peptide" evidence="1">
    <location>
        <begin position="1"/>
        <end position="25"/>
    </location>
</feature>
<protein>
    <recommendedName>
        <fullName evidence="4">Secreted protein</fullName>
    </recommendedName>
</protein>
<reference evidence="2 3" key="1">
    <citation type="submission" date="2019-06" db="EMBL/GenBank/DDBJ databases">
        <authorList>
            <person name="Li J."/>
        </authorList>
    </citation>
    <scope>NUCLEOTIDE SEQUENCE [LARGE SCALE GENOMIC DNA]</scope>
    <source>
        <strain evidence="2 3">LMG 28165</strain>
    </source>
</reference>
<evidence type="ECO:0008006" key="4">
    <source>
        <dbReference type="Google" id="ProtNLM"/>
    </source>
</evidence>
<accession>A0A5C4U1U7</accession>
<name>A0A5C4U1U7_9CORY</name>
<keyword evidence="3" id="KW-1185">Reference proteome</keyword>
<dbReference type="AlphaFoldDB" id="A0A5C4U1U7"/>
<feature type="chain" id="PRO_5023028397" description="Secreted protein" evidence="1">
    <location>
        <begin position="26"/>
        <end position="185"/>
    </location>
</feature>
<organism evidence="2 3">
    <name type="scientific">Corynebacterium tapiri</name>
    <dbReference type="NCBI Taxonomy" id="1448266"/>
    <lineage>
        <taxon>Bacteria</taxon>
        <taxon>Bacillati</taxon>
        <taxon>Actinomycetota</taxon>
        <taxon>Actinomycetes</taxon>
        <taxon>Mycobacteriales</taxon>
        <taxon>Corynebacteriaceae</taxon>
        <taxon>Corynebacterium</taxon>
    </lineage>
</organism>
<keyword evidence="1" id="KW-0732">Signal</keyword>
<evidence type="ECO:0000313" key="2">
    <source>
        <dbReference type="EMBL" id="TNL95722.1"/>
    </source>
</evidence>
<evidence type="ECO:0000256" key="1">
    <source>
        <dbReference type="SAM" id="SignalP"/>
    </source>
</evidence>
<dbReference type="RefSeq" id="WP_139466183.1">
    <property type="nucleotide sequence ID" value="NZ_VDHJ01000012.1"/>
</dbReference>
<dbReference type="Proteomes" id="UP000312032">
    <property type="component" value="Unassembled WGS sequence"/>
</dbReference>
<comment type="caution">
    <text evidence="2">The sequence shown here is derived from an EMBL/GenBank/DDBJ whole genome shotgun (WGS) entry which is preliminary data.</text>
</comment>
<dbReference type="EMBL" id="VDHJ01000012">
    <property type="protein sequence ID" value="TNL95722.1"/>
    <property type="molecule type" value="Genomic_DNA"/>
</dbReference>
<gene>
    <name evidence="2" type="ORF">FHE74_08995</name>
</gene>
<sequence>MKHLKHSLAAALVAGLSVSISPVSAMTTNDVDPLDQATPGPHAVNEVPRTLEELSTDLTEGFAVVNYLDADVLAQGTDAEIGAAARAAFSSHDYISEVGIPGVVTRDAGPHCADMVELHLADKALDDAQRGHIIKLIHTLGGPKAAAATITDKGGLELASKKADGPAKELAGALLKSENIQRDCH</sequence>